<dbReference type="AlphaFoldDB" id="A0A0A8Z376"/>
<dbReference type="EMBL" id="GBRH01265787">
    <property type="protein sequence ID" value="JAD32108.1"/>
    <property type="molecule type" value="Transcribed_RNA"/>
</dbReference>
<proteinExistence type="predicted"/>
<organism evidence="1">
    <name type="scientific">Arundo donax</name>
    <name type="common">Giant reed</name>
    <name type="synonym">Donax arundinaceus</name>
    <dbReference type="NCBI Taxonomy" id="35708"/>
    <lineage>
        <taxon>Eukaryota</taxon>
        <taxon>Viridiplantae</taxon>
        <taxon>Streptophyta</taxon>
        <taxon>Embryophyta</taxon>
        <taxon>Tracheophyta</taxon>
        <taxon>Spermatophyta</taxon>
        <taxon>Magnoliopsida</taxon>
        <taxon>Liliopsida</taxon>
        <taxon>Poales</taxon>
        <taxon>Poaceae</taxon>
        <taxon>PACMAD clade</taxon>
        <taxon>Arundinoideae</taxon>
        <taxon>Arundineae</taxon>
        <taxon>Arundo</taxon>
    </lineage>
</organism>
<accession>A0A0A8Z376</accession>
<name>A0A0A8Z376_ARUDO</name>
<reference evidence="1" key="1">
    <citation type="submission" date="2014-09" db="EMBL/GenBank/DDBJ databases">
        <authorList>
            <person name="Magalhaes I.L.F."/>
            <person name="Oliveira U."/>
            <person name="Santos F.R."/>
            <person name="Vidigal T.H.D.A."/>
            <person name="Brescovit A.D."/>
            <person name="Santos A.J."/>
        </authorList>
    </citation>
    <scope>NUCLEOTIDE SEQUENCE</scope>
    <source>
        <tissue evidence="1">Shoot tissue taken approximately 20 cm above the soil surface</tissue>
    </source>
</reference>
<reference evidence="1" key="2">
    <citation type="journal article" date="2015" name="Data Brief">
        <title>Shoot transcriptome of the giant reed, Arundo donax.</title>
        <authorList>
            <person name="Barrero R.A."/>
            <person name="Guerrero F.D."/>
            <person name="Moolhuijzen P."/>
            <person name="Goolsby J.A."/>
            <person name="Tidwell J."/>
            <person name="Bellgard S.E."/>
            <person name="Bellgard M.I."/>
        </authorList>
    </citation>
    <scope>NUCLEOTIDE SEQUENCE</scope>
    <source>
        <tissue evidence="1">Shoot tissue taken approximately 20 cm above the soil surface</tissue>
    </source>
</reference>
<evidence type="ECO:0000313" key="1">
    <source>
        <dbReference type="EMBL" id="JAD32108.1"/>
    </source>
</evidence>
<protein>
    <submittedName>
        <fullName evidence="1">Uncharacterized protein</fullName>
    </submittedName>
</protein>
<sequence>MLRNSFNSKTKVHISILFFPQLGSNFIAVSVDVEYINIDIINLKLQKMKMLK</sequence>